<feature type="region of interest" description="Disordered" evidence="1">
    <location>
        <begin position="27"/>
        <end position="48"/>
    </location>
</feature>
<dbReference type="GO" id="GO:0004040">
    <property type="term" value="F:amidase activity"/>
    <property type="evidence" value="ECO:0007669"/>
    <property type="project" value="UniProtKB-EC"/>
</dbReference>
<keyword evidence="4" id="KW-1185">Reference proteome</keyword>
<gene>
    <name evidence="3" type="ORF">LZC94_18915</name>
</gene>
<dbReference type="Pfam" id="PF01425">
    <property type="entry name" value="Amidase"/>
    <property type="match status" value="1"/>
</dbReference>
<dbReference type="InterPro" id="IPR036928">
    <property type="entry name" value="AS_sf"/>
</dbReference>
<accession>A0ABZ2M9U6</accession>
<dbReference type="SUPFAM" id="SSF75304">
    <property type="entry name" value="Amidase signature (AS) enzymes"/>
    <property type="match status" value="1"/>
</dbReference>
<dbReference type="RefSeq" id="WP_394828915.1">
    <property type="nucleotide sequence ID" value="NZ_CP089984.1"/>
</dbReference>
<dbReference type="PANTHER" id="PTHR42678">
    <property type="entry name" value="AMIDASE"/>
    <property type="match status" value="1"/>
</dbReference>
<keyword evidence="3" id="KW-0378">Hydrolase</keyword>
<evidence type="ECO:0000259" key="2">
    <source>
        <dbReference type="Pfam" id="PF01425"/>
    </source>
</evidence>
<dbReference type="Proteomes" id="UP001370348">
    <property type="component" value="Chromosome"/>
</dbReference>
<evidence type="ECO:0000256" key="1">
    <source>
        <dbReference type="SAM" id="MobiDB-lite"/>
    </source>
</evidence>
<sequence>MNRRAFLTGFTGTASGLAFGFSGGCGGGPSRASPPAAGPASVSQANLPAAQTAWPHPELEETTVAELGARMKRGELSARELVDAYTARIEAIDRRGPELRSVIELNPDARAIAIRLDEERKAKGPRGPLHGIPVLVKDNLDTGDGMQTTAGSLALAGSRASRDAHVVERLREAGAVILGKTNLSEWANIRDTHSISGWSARGKLTRNPYALNRNTSGSSSGSAAAIAANLAAVSIGTETDGSIVSPASLCGLVGLKPTLGLVSRAGIVPIAHSQDTAGPMTRTVADTAVVLGAIAGSDARDPATAQARAERDYTRFLDAQGARGVRIGVVRGEPWMIPALSSAFENALTALRKLGAIVVDLEPLPPNERGLRTLRDVTRALEEPELEVLLYELKADMAAYLATRPNQPLRTLEDVVRWNREHARDEMPWFQQDLFEKALQKGGLDAAPYREALATCRKLARDEGIDRALSAQKLDIIVTMTGGAAWITDTANGDIFTGSSSTLPAVAGYPSVSVPCGEVRGLPLGVLFFGGAWSEPALLRVAYAYERATQLRKKPTFVRSIDAL</sequence>
<dbReference type="EMBL" id="CP089984">
    <property type="protein sequence ID" value="WXB19290.1"/>
    <property type="molecule type" value="Genomic_DNA"/>
</dbReference>
<feature type="compositionally biased region" description="Low complexity" evidence="1">
    <location>
        <begin position="30"/>
        <end position="43"/>
    </location>
</feature>
<feature type="domain" description="Amidase" evidence="2">
    <location>
        <begin position="80"/>
        <end position="539"/>
    </location>
</feature>
<dbReference type="InterPro" id="IPR023631">
    <property type="entry name" value="Amidase_dom"/>
</dbReference>
<reference evidence="3 4" key="1">
    <citation type="submission" date="2021-12" db="EMBL/GenBank/DDBJ databases">
        <title>Discovery of the Pendulisporaceae a myxobacterial family with distinct sporulation behavior and unique specialized metabolism.</title>
        <authorList>
            <person name="Garcia R."/>
            <person name="Popoff A."/>
            <person name="Bader C.D."/>
            <person name="Loehr J."/>
            <person name="Walesch S."/>
            <person name="Walt C."/>
            <person name="Boldt J."/>
            <person name="Bunk B."/>
            <person name="Haeckl F.J.F.P.J."/>
            <person name="Gunesch A.P."/>
            <person name="Birkelbach J."/>
            <person name="Nuebel U."/>
            <person name="Pietschmann T."/>
            <person name="Bach T."/>
            <person name="Mueller R."/>
        </authorList>
    </citation>
    <scope>NUCLEOTIDE SEQUENCE [LARGE SCALE GENOMIC DNA]</scope>
    <source>
        <strain evidence="3 4">MSr11954</strain>
    </source>
</reference>
<protein>
    <submittedName>
        <fullName evidence="3">Amidase</fullName>
        <ecNumber evidence="3">3.5.1.4</ecNumber>
    </submittedName>
</protein>
<evidence type="ECO:0000313" key="3">
    <source>
        <dbReference type="EMBL" id="WXB19290.1"/>
    </source>
</evidence>
<evidence type="ECO:0000313" key="4">
    <source>
        <dbReference type="Proteomes" id="UP001370348"/>
    </source>
</evidence>
<dbReference type="EC" id="3.5.1.4" evidence="3"/>
<dbReference type="PROSITE" id="PS51257">
    <property type="entry name" value="PROKAR_LIPOPROTEIN"/>
    <property type="match status" value="1"/>
</dbReference>
<dbReference type="Gene3D" id="3.90.1300.10">
    <property type="entry name" value="Amidase signature (AS) domain"/>
    <property type="match status" value="1"/>
</dbReference>
<name>A0ABZ2M9U6_9BACT</name>
<proteinExistence type="predicted"/>
<dbReference type="NCBIfam" id="NF006006">
    <property type="entry name" value="PRK08137.1"/>
    <property type="match status" value="1"/>
</dbReference>
<dbReference type="PANTHER" id="PTHR42678:SF34">
    <property type="entry name" value="OS04G0183300 PROTEIN"/>
    <property type="match status" value="1"/>
</dbReference>
<organism evidence="3 4">
    <name type="scientific">Pendulispora albinea</name>
    <dbReference type="NCBI Taxonomy" id="2741071"/>
    <lineage>
        <taxon>Bacteria</taxon>
        <taxon>Pseudomonadati</taxon>
        <taxon>Myxococcota</taxon>
        <taxon>Myxococcia</taxon>
        <taxon>Myxococcales</taxon>
        <taxon>Sorangiineae</taxon>
        <taxon>Pendulisporaceae</taxon>
        <taxon>Pendulispora</taxon>
    </lineage>
</organism>